<dbReference type="EMBL" id="VOOR01000058">
    <property type="protein sequence ID" value="TXB61463.1"/>
    <property type="molecule type" value="Genomic_DNA"/>
</dbReference>
<dbReference type="GO" id="GO:0000272">
    <property type="term" value="P:polysaccharide catabolic process"/>
    <property type="evidence" value="ECO:0007669"/>
    <property type="project" value="InterPro"/>
</dbReference>
<evidence type="ECO:0000313" key="2">
    <source>
        <dbReference type="EMBL" id="TXB61463.1"/>
    </source>
</evidence>
<dbReference type="RefSeq" id="WP_147169152.1">
    <property type="nucleotide sequence ID" value="NZ_VOOR01000058.1"/>
</dbReference>
<dbReference type="Gene3D" id="1.10.1330.10">
    <property type="entry name" value="Dockerin domain"/>
    <property type="match status" value="1"/>
</dbReference>
<evidence type="ECO:0008006" key="4">
    <source>
        <dbReference type="Google" id="ProtNLM"/>
    </source>
</evidence>
<feature type="chain" id="PRO_5022912673" description="T9SS type A sorting domain-containing protein" evidence="1">
    <location>
        <begin position="23"/>
        <end position="378"/>
    </location>
</feature>
<proteinExistence type="predicted"/>
<comment type="caution">
    <text evidence="2">The sequence shown here is derived from an EMBL/GenBank/DDBJ whole genome shotgun (WGS) entry which is preliminary data.</text>
</comment>
<organism evidence="2 3">
    <name type="scientific">Phaeodactylibacter luteus</name>
    <dbReference type="NCBI Taxonomy" id="1564516"/>
    <lineage>
        <taxon>Bacteria</taxon>
        <taxon>Pseudomonadati</taxon>
        <taxon>Bacteroidota</taxon>
        <taxon>Saprospiria</taxon>
        <taxon>Saprospirales</taxon>
        <taxon>Haliscomenobacteraceae</taxon>
        <taxon>Phaeodactylibacter</taxon>
    </lineage>
</organism>
<dbReference type="InterPro" id="IPR036439">
    <property type="entry name" value="Dockerin_dom_sf"/>
</dbReference>
<evidence type="ECO:0000256" key="1">
    <source>
        <dbReference type="SAM" id="SignalP"/>
    </source>
</evidence>
<sequence length="378" mass="40040">MPHTPKILFLALSLIAFGTLKAQTVWPGDVSGNGVVDYKDVLYWSFARGESGDSRATITGAWAAQDLVLDNWSGVFPGNGQSFAYADCNGDGVVNDADLAVITLNYQKVVPSQPITEDAFVSGPIDLPSILSLQHVGDSLTDAGRSESLLLALNTFVGENLKVSGVGFMLSYDPTFIADGEDGKSLLDFSLEEADNEWLVGLSGTEARSFVYTNDELGLAEVVVYLEEPGSEVVGQGEIGQFTIVVEEVIFGLQTINPSGVIVLDGAFAENGPAASSGTTFYLEDATVNTAARALEAEAVRCYPNPITGEWLNVYLEPGAGQLQQLQILNLSGQVLSSVPCSGQSARLFTGNLPKQACLLKVVATDGVAMRKIMPASR</sequence>
<accession>A0A5C6RH44</accession>
<dbReference type="AlphaFoldDB" id="A0A5C6RH44"/>
<evidence type="ECO:0000313" key="3">
    <source>
        <dbReference type="Proteomes" id="UP000321580"/>
    </source>
</evidence>
<name>A0A5C6RH44_9BACT</name>
<keyword evidence="1" id="KW-0732">Signal</keyword>
<protein>
    <recommendedName>
        <fullName evidence="4">T9SS type A sorting domain-containing protein</fullName>
    </recommendedName>
</protein>
<dbReference type="Proteomes" id="UP000321580">
    <property type="component" value="Unassembled WGS sequence"/>
</dbReference>
<keyword evidence="3" id="KW-1185">Reference proteome</keyword>
<gene>
    <name evidence="2" type="ORF">FRY97_18980</name>
</gene>
<dbReference type="OrthoDB" id="9762009at2"/>
<dbReference type="SUPFAM" id="SSF63446">
    <property type="entry name" value="Type I dockerin domain"/>
    <property type="match status" value="1"/>
</dbReference>
<feature type="signal peptide" evidence="1">
    <location>
        <begin position="1"/>
        <end position="22"/>
    </location>
</feature>
<reference evidence="2 3" key="1">
    <citation type="submission" date="2019-08" db="EMBL/GenBank/DDBJ databases">
        <title>Genome of Phaeodactylibacter luteus.</title>
        <authorList>
            <person name="Bowman J.P."/>
        </authorList>
    </citation>
    <scope>NUCLEOTIDE SEQUENCE [LARGE SCALE GENOMIC DNA]</scope>
    <source>
        <strain evidence="2 3">KCTC 42180</strain>
    </source>
</reference>